<accession>A0AA88ITX6</accession>
<organism evidence="2 3">
    <name type="scientific">Artemia franciscana</name>
    <name type="common">Brine shrimp</name>
    <name type="synonym">Artemia sanfranciscana</name>
    <dbReference type="NCBI Taxonomy" id="6661"/>
    <lineage>
        <taxon>Eukaryota</taxon>
        <taxon>Metazoa</taxon>
        <taxon>Ecdysozoa</taxon>
        <taxon>Arthropoda</taxon>
        <taxon>Crustacea</taxon>
        <taxon>Branchiopoda</taxon>
        <taxon>Anostraca</taxon>
        <taxon>Artemiidae</taxon>
        <taxon>Artemia</taxon>
    </lineage>
</organism>
<gene>
    <name evidence="2" type="ORF">QYM36_008034</name>
</gene>
<protein>
    <submittedName>
        <fullName evidence="2">Uncharacterized protein</fullName>
    </submittedName>
</protein>
<dbReference type="EMBL" id="JAVRJZ010000001">
    <property type="protein sequence ID" value="KAK2727402.1"/>
    <property type="molecule type" value="Genomic_DNA"/>
</dbReference>
<feature type="compositionally biased region" description="Basic and acidic residues" evidence="1">
    <location>
        <begin position="71"/>
        <end position="86"/>
    </location>
</feature>
<proteinExistence type="predicted"/>
<evidence type="ECO:0000313" key="2">
    <source>
        <dbReference type="EMBL" id="KAK2727402.1"/>
    </source>
</evidence>
<keyword evidence="3" id="KW-1185">Reference proteome</keyword>
<dbReference type="Proteomes" id="UP001187531">
    <property type="component" value="Unassembled WGS sequence"/>
</dbReference>
<feature type="region of interest" description="Disordered" evidence="1">
    <location>
        <begin position="1"/>
        <end position="86"/>
    </location>
</feature>
<dbReference type="AlphaFoldDB" id="A0AA88ITX6"/>
<comment type="caution">
    <text evidence="2">The sequence shown here is derived from an EMBL/GenBank/DDBJ whole genome shotgun (WGS) entry which is preliminary data.</text>
</comment>
<evidence type="ECO:0000313" key="3">
    <source>
        <dbReference type="Proteomes" id="UP001187531"/>
    </source>
</evidence>
<feature type="compositionally biased region" description="Basic and acidic residues" evidence="1">
    <location>
        <begin position="38"/>
        <end position="48"/>
    </location>
</feature>
<evidence type="ECO:0000256" key="1">
    <source>
        <dbReference type="SAM" id="MobiDB-lite"/>
    </source>
</evidence>
<sequence>MSQERERTEDSHLSKAQEAECRESTEGLENGLSVLDGDAGKDLRKRAPLESWEDISSEIEPNANDTSGKSTETELDARDASGRRSK</sequence>
<feature type="compositionally biased region" description="Basic and acidic residues" evidence="1">
    <location>
        <begin position="1"/>
        <end position="25"/>
    </location>
</feature>
<name>A0AA88ITX6_ARTSF</name>
<reference evidence="2" key="1">
    <citation type="submission" date="2023-07" db="EMBL/GenBank/DDBJ databases">
        <title>Chromosome-level genome assembly of Artemia franciscana.</title>
        <authorList>
            <person name="Jo E."/>
        </authorList>
    </citation>
    <scope>NUCLEOTIDE SEQUENCE</scope>
    <source>
        <tissue evidence="2">Whole body</tissue>
    </source>
</reference>